<evidence type="ECO:0000313" key="2">
    <source>
        <dbReference type="EMBL" id="MFC4263392.1"/>
    </source>
</evidence>
<proteinExistence type="predicted"/>
<gene>
    <name evidence="2" type="ORF">ACFOWM_10910</name>
</gene>
<name>A0ABV8QUJ6_9BACT</name>
<reference evidence="3" key="1">
    <citation type="journal article" date="2019" name="Int. J. Syst. Evol. Microbiol.">
        <title>The Global Catalogue of Microorganisms (GCM) 10K type strain sequencing project: providing services to taxonomists for standard genome sequencing and annotation.</title>
        <authorList>
            <consortium name="The Broad Institute Genomics Platform"/>
            <consortium name="The Broad Institute Genome Sequencing Center for Infectious Disease"/>
            <person name="Wu L."/>
            <person name="Ma J."/>
        </authorList>
    </citation>
    <scope>NUCLEOTIDE SEQUENCE [LARGE SCALE GENOMIC DNA]</scope>
    <source>
        <strain evidence="3">CECT 8289</strain>
    </source>
</reference>
<feature type="region of interest" description="Disordered" evidence="1">
    <location>
        <begin position="254"/>
        <end position="274"/>
    </location>
</feature>
<evidence type="ECO:0000313" key="3">
    <source>
        <dbReference type="Proteomes" id="UP001595907"/>
    </source>
</evidence>
<organism evidence="2 3">
    <name type="scientific">Ferruginibacter yonginensis</name>
    <dbReference type="NCBI Taxonomy" id="1310416"/>
    <lineage>
        <taxon>Bacteria</taxon>
        <taxon>Pseudomonadati</taxon>
        <taxon>Bacteroidota</taxon>
        <taxon>Chitinophagia</taxon>
        <taxon>Chitinophagales</taxon>
        <taxon>Chitinophagaceae</taxon>
        <taxon>Ferruginibacter</taxon>
    </lineage>
</organism>
<dbReference type="Proteomes" id="UP001595907">
    <property type="component" value="Unassembled WGS sequence"/>
</dbReference>
<protein>
    <submittedName>
        <fullName evidence="2">Uncharacterized protein</fullName>
    </submittedName>
</protein>
<sequence>MILQFVACKKTAFNETTNNNFNTSLFFKNDKVLTFYQNLLFTKLKKQVASNNTTLQIPQNLGYPLWHKSLISLKPIAQSFTNTNEGDTLMAAYIPLTINGAYLSGLIKADELVDGTFTFRVMSNTEFYNVMHNQNAPANVQNNWLNIFLIMDYNSFGNKLFKNIPTTAFAANNIPSNITTVDILIDSVYAVHNLMLPVEQCYNVTYQGYHCGTPNNSLCIPHCDWATGCSVCWGMFFDMEVCYDVMIEMPGGGGGSTGGSSGGGGGSSPNPCGGGTVANPLEGTWYRPANGGCGGGGGFEPDQEPPMSPCEKIQFLLNPANVDDRQALINLKTNGNNFNYETGVTFRTIGGAPITMPLPGQIPPVISLENKGEIKYTNAIQRMMVHFHPNNAFLAALGIKTLPIFSPGDVISLAEIDGYKDASGRDLVNLNRFVLGMINSNGDAYFISIDDVEQFRNAMRDIVNDPVNKENFEESYEIKPNTNPIIYETQFLKWVKKKQLGISVLKANADFTSFSKLTLDNQNNVIPTPCN</sequence>
<keyword evidence="3" id="KW-1185">Reference proteome</keyword>
<dbReference type="EMBL" id="JBHSCZ010000002">
    <property type="protein sequence ID" value="MFC4263392.1"/>
    <property type="molecule type" value="Genomic_DNA"/>
</dbReference>
<comment type="caution">
    <text evidence="2">The sequence shown here is derived from an EMBL/GenBank/DDBJ whole genome shotgun (WGS) entry which is preliminary data.</text>
</comment>
<accession>A0ABV8QUJ6</accession>
<dbReference type="RefSeq" id="WP_379709882.1">
    <property type="nucleotide sequence ID" value="NZ_JBHSCZ010000002.1"/>
</dbReference>
<evidence type="ECO:0000256" key="1">
    <source>
        <dbReference type="SAM" id="MobiDB-lite"/>
    </source>
</evidence>